<feature type="chain" id="PRO_5026270313" evidence="1">
    <location>
        <begin position="22"/>
        <end position="122"/>
    </location>
</feature>
<evidence type="ECO:0000256" key="1">
    <source>
        <dbReference type="SAM" id="SignalP"/>
    </source>
</evidence>
<evidence type="ECO:0000313" key="2">
    <source>
        <dbReference type="EMBL" id="MXP40499.1"/>
    </source>
</evidence>
<name>A0A6I4US69_9SPHN</name>
<dbReference type="RefSeq" id="WP_160745324.1">
    <property type="nucleotide sequence ID" value="NZ_WTYK01000001.1"/>
</dbReference>
<comment type="caution">
    <text evidence="2">The sequence shown here is derived from an EMBL/GenBank/DDBJ whole genome shotgun (WGS) entry which is preliminary data.</text>
</comment>
<keyword evidence="3" id="KW-1185">Reference proteome</keyword>
<feature type="signal peptide" evidence="1">
    <location>
        <begin position="1"/>
        <end position="21"/>
    </location>
</feature>
<dbReference type="AlphaFoldDB" id="A0A6I4US69"/>
<reference evidence="2 3" key="1">
    <citation type="submission" date="2019-12" db="EMBL/GenBank/DDBJ databases">
        <title>Genomic-based taxomic classification of the family Erythrobacteraceae.</title>
        <authorList>
            <person name="Xu L."/>
        </authorList>
    </citation>
    <scope>NUCLEOTIDE SEQUENCE [LARGE SCALE GENOMIC DNA]</scope>
    <source>
        <strain evidence="2 3">MCCC 1K02066</strain>
    </source>
</reference>
<organism evidence="2 3">
    <name type="scientific">Croceibacterium soli</name>
    <dbReference type="NCBI Taxonomy" id="1739690"/>
    <lineage>
        <taxon>Bacteria</taxon>
        <taxon>Pseudomonadati</taxon>
        <taxon>Pseudomonadota</taxon>
        <taxon>Alphaproteobacteria</taxon>
        <taxon>Sphingomonadales</taxon>
        <taxon>Erythrobacteraceae</taxon>
        <taxon>Croceibacterium</taxon>
    </lineage>
</organism>
<evidence type="ECO:0000313" key="3">
    <source>
        <dbReference type="Proteomes" id="UP000469159"/>
    </source>
</evidence>
<dbReference type="OrthoDB" id="7582310at2"/>
<keyword evidence="1" id="KW-0732">Signal</keyword>
<dbReference type="Proteomes" id="UP000469159">
    <property type="component" value="Unassembled WGS sequence"/>
</dbReference>
<protein>
    <submittedName>
        <fullName evidence="2">Uncharacterized protein</fullName>
    </submittedName>
</protein>
<accession>A0A6I4US69</accession>
<gene>
    <name evidence="2" type="ORF">GRI75_02410</name>
</gene>
<dbReference type="EMBL" id="WTYK01000001">
    <property type="protein sequence ID" value="MXP40499.1"/>
    <property type="molecule type" value="Genomic_DNA"/>
</dbReference>
<proteinExistence type="predicted"/>
<sequence length="122" mass="12649">MNIRLPLLAALGALTPLSAAAQDAPPPALTLEQRTMIHCSAAFALVANRQQGGEQEALAFPAVGERGREYFVRAMASLMDSAGLDRAAVAALLDAEARNLADSKALYKAMPGCLLALDASGL</sequence>